<protein>
    <submittedName>
        <fullName evidence="5">RNA-dependent RNA polymerase</fullName>
    </submittedName>
</protein>
<dbReference type="GO" id="GO:0003968">
    <property type="term" value="F:RNA-directed RNA polymerase activity"/>
    <property type="evidence" value="ECO:0007669"/>
    <property type="project" value="UniProtKB-KW"/>
</dbReference>
<evidence type="ECO:0000313" key="5">
    <source>
        <dbReference type="EMBL" id="XCB06446.1"/>
    </source>
</evidence>
<dbReference type="InterPro" id="IPR043128">
    <property type="entry name" value="Rev_trsase/Diguanyl_cyclase"/>
</dbReference>
<reference evidence="5" key="1">
    <citation type="submission" date="2024-06" db="EMBL/GenBank/DDBJ databases">
        <authorList>
            <person name="Yin Y."/>
            <person name="Huang B."/>
        </authorList>
    </citation>
    <scope>NUCLEOTIDE SEQUENCE</scope>
    <source>
        <strain evidence="5">RCEF7425</strain>
    </source>
</reference>
<evidence type="ECO:0000256" key="2">
    <source>
        <dbReference type="ARBA" id="ARBA00022695"/>
    </source>
</evidence>
<evidence type="ECO:0000256" key="1">
    <source>
        <dbReference type="ARBA" id="ARBA00022679"/>
    </source>
</evidence>
<dbReference type="InterPro" id="IPR001205">
    <property type="entry name" value="RNA-dir_pol_C"/>
</dbReference>
<keyword evidence="5" id="KW-0696">RNA-directed RNA polymerase</keyword>
<dbReference type="SUPFAM" id="SSF56672">
    <property type="entry name" value="DNA/RNA polymerases"/>
    <property type="match status" value="1"/>
</dbReference>
<organism evidence="5">
    <name type="scientific">Conidiobolus taihushanensis virus 1</name>
    <dbReference type="NCBI Taxonomy" id="3229901"/>
    <lineage>
        <taxon>Viruses</taxon>
        <taxon>Riboviria</taxon>
    </lineage>
</organism>
<feature type="domain" description="RNA-directed RNA polymerase C-terminal" evidence="4">
    <location>
        <begin position="324"/>
        <end position="508"/>
    </location>
</feature>
<keyword evidence="3" id="KW-0693">Viral RNA replication</keyword>
<evidence type="ECO:0000256" key="3">
    <source>
        <dbReference type="ARBA" id="ARBA00022953"/>
    </source>
</evidence>
<proteinExistence type="predicted"/>
<sequence length="707" mass="80629">MKRRRRRDRIRAMRVASEPKGTLCVKRRSKTNRVVAQTPVEFKERRTVYHLTHLSHAPANRSGLQYNSPLIRTKIDTEAAMIMDQVGYISVADRYKVLTSRFCTPNISVMLDNILLFDRPEVPLADQDVNYLVRAQSHSLRDEIVIGSVWFDRHTTPVFGASVLGAFPGLYYRRRDYRNKEDADVMASIEAAGARHDIMRGEWFKHRPCALFGRGKIKEEIEPGTEPPCAGRTVMAPDGRDHLIMQPEAKHMLESVRTNWQTGHISIGLSYPNGGAVMFGANIIADLLSVPRYGPESNATASQLNSAKQAAAWFVESGVETEFCYMVLDISKQDTTVSRLAIETYFDAVFMLHRAPGKNMKRLSRLVQWARVFHTDTIFALPDGSLWKKHRGNVSGSPHTTMLNSWTQNNMIRATLNFLLGSDTTPGVTWRVYGDNTVICYHKRYMPYITLENVQTVLENMFEAKMNFDESQLCTHLFVDRATDPTDSVTYLGKRFFTSGLTWRPTHESLVALVHPDSTDMSMNTRLSRANGLMMDNPGNPTVVHFMNEYMTYLQSNGARFGLLPRQELNKFVFGRGFTEEQAMQPFRMSRSDLRILYTTAHDDPTRENFIDASDQIVPPLLDWFDPRWEVPVVLEEPLEPPDPQPPPPRYDHVPAPNFNVNQTRVSIGQTDAIAVHAHIIRQDPAMVERYVRRQHNRRQPGGCNTL</sequence>
<evidence type="ECO:0000259" key="4">
    <source>
        <dbReference type="Pfam" id="PF00680"/>
    </source>
</evidence>
<dbReference type="GO" id="GO:0003723">
    <property type="term" value="F:RNA binding"/>
    <property type="evidence" value="ECO:0007669"/>
    <property type="project" value="InterPro"/>
</dbReference>
<dbReference type="Pfam" id="PF00680">
    <property type="entry name" value="RdRP_1"/>
    <property type="match status" value="1"/>
</dbReference>
<dbReference type="GO" id="GO:0006351">
    <property type="term" value="P:DNA-templated transcription"/>
    <property type="evidence" value="ECO:0007669"/>
    <property type="project" value="InterPro"/>
</dbReference>
<dbReference type="EMBL" id="PP951070">
    <property type="protein sequence ID" value="XCB06446.1"/>
    <property type="molecule type" value="Genomic_RNA"/>
</dbReference>
<dbReference type="Gene3D" id="3.30.70.270">
    <property type="match status" value="1"/>
</dbReference>
<accession>A0AAU7YT65</accession>
<keyword evidence="1" id="KW-0808">Transferase</keyword>
<keyword evidence="2" id="KW-0548">Nucleotidyltransferase</keyword>
<name>A0AAU7YT65_9VIRU</name>
<dbReference type="InterPro" id="IPR043502">
    <property type="entry name" value="DNA/RNA_pol_sf"/>
</dbReference>